<dbReference type="Gene3D" id="1.10.287.470">
    <property type="entry name" value="Helix hairpin bin"/>
    <property type="match status" value="1"/>
</dbReference>
<dbReference type="SUPFAM" id="SSF111369">
    <property type="entry name" value="HlyD-like secretion proteins"/>
    <property type="match status" value="1"/>
</dbReference>
<dbReference type="InterPro" id="IPR006143">
    <property type="entry name" value="RND_pump_MFP"/>
</dbReference>
<dbReference type="GO" id="GO:0015562">
    <property type="term" value="F:efflux transmembrane transporter activity"/>
    <property type="evidence" value="ECO:0007669"/>
    <property type="project" value="TreeGrafter"/>
</dbReference>
<dbReference type="PANTHER" id="PTHR30469:SF33">
    <property type="entry name" value="SLR1207 PROTEIN"/>
    <property type="match status" value="1"/>
</dbReference>
<proteinExistence type="inferred from homology"/>
<evidence type="ECO:0000313" key="8">
    <source>
        <dbReference type="EMBL" id="RXG29449.1"/>
    </source>
</evidence>
<evidence type="ECO:0000313" key="10">
    <source>
        <dbReference type="Proteomes" id="UP000184240"/>
    </source>
</evidence>
<dbReference type="PANTHER" id="PTHR30469">
    <property type="entry name" value="MULTIDRUG RESISTANCE PROTEIN MDTA"/>
    <property type="match status" value="1"/>
</dbReference>
<dbReference type="Gene3D" id="2.40.30.170">
    <property type="match status" value="1"/>
</dbReference>
<evidence type="ECO:0000259" key="6">
    <source>
        <dbReference type="Pfam" id="PF25967"/>
    </source>
</evidence>
<reference evidence="8 11" key="3">
    <citation type="submission" date="2018-07" db="EMBL/GenBank/DDBJ databases">
        <title>Leeuwenhoekiella genomics.</title>
        <authorList>
            <person name="Tahon G."/>
            <person name="Willems A."/>
        </authorList>
    </citation>
    <scope>NUCLEOTIDE SEQUENCE [LARGE SCALE GENOMIC DNA]</scope>
    <source>
        <strain evidence="8 11">LMG 24856</strain>
    </source>
</reference>
<dbReference type="InterPro" id="IPR058627">
    <property type="entry name" value="MdtA-like_C"/>
</dbReference>
<dbReference type="Gene3D" id="2.40.50.100">
    <property type="match status" value="1"/>
</dbReference>
<comment type="subcellular location">
    <subcellularLocation>
        <location evidence="1">Cell envelope</location>
    </subcellularLocation>
</comment>
<dbReference type="Pfam" id="PF25967">
    <property type="entry name" value="RND-MFP_C"/>
    <property type="match status" value="1"/>
</dbReference>
<evidence type="ECO:0000259" key="5">
    <source>
        <dbReference type="Pfam" id="PF25917"/>
    </source>
</evidence>
<feature type="domain" description="Multidrug resistance protein MdtA-like barrel-sandwich hybrid" evidence="5">
    <location>
        <begin position="63"/>
        <end position="212"/>
    </location>
</feature>
<comment type="similarity">
    <text evidence="2">Belongs to the membrane fusion protein (MFP) (TC 8.A.1) family.</text>
</comment>
<name>A0A1M5YSD1_9FLAO</name>
<sequence>MNRKTLIIILVVAVVLIAALIGGKKAGLFGKTGEFKPVETQEIALASVVETVAATGKIQPETEVKISSEVSGEIIELPVVEGQQVEKGDLLVRINPDLIQSALTQAQASLQNVKANQAQSEAALKVAKANYERNQKLFEKGVISRSEWDQSISDYEIAQANVKSAFYNVQSAAANVNQSRDNLSRTSIYAPISGTISKLDVELGERVVGTQQMAGTEMMRVADLGNMEVEVDVNENDIVKINIGDSTRVEVDAYLKKRFKGEVTEIANSAESNLTADQVTNFKVKVRILEESYKDLVEGKPEAYSPFRPGMTATVDIITNRVDDAISVPISAIVIKNDTIATTGFGTSQYEAVFVKNGDKASLKRIKTGIQDDSNIVVSEGLETGDEVITGPYNTVTKLLKDGDMVEVKKDAKFGASEED</sequence>
<organism evidence="9 10">
    <name type="scientific">Leeuwenhoekiella palythoae</name>
    <dbReference type="NCBI Taxonomy" id="573501"/>
    <lineage>
        <taxon>Bacteria</taxon>
        <taxon>Pseudomonadati</taxon>
        <taxon>Bacteroidota</taxon>
        <taxon>Flavobacteriia</taxon>
        <taxon>Flavobacteriales</taxon>
        <taxon>Flavobacteriaceae</taxon>
        <taxon>Leeuwenhoekiella</taxon>
    </lineage>
</organism>
<reference evidence="10" key="2">
    <citation type="submission" date="2016-11" db="EMBL/GenBank/DDBJ databases">
        <authorList>
            <person name="Varghese N."/>
            <person name="Submissions S."/>
        </authorList>
    </citation>
    <scope>NUCLEOTIDE SEQUENCE [LARGE SCALE GENOMIC DNA]</scope>
    <source>
        <strain evidence="10">DSM 19859</strain>
    </source>
</reference>
<dbReference type="InterPro" id="IPR058624">
    <property type="entry name" value="MdtA-like_HH"/>
</dbReference>
<dbReference type="Gene3D" id="2.40.420.20">
    <property type="match status" value="1"/>
</dbReference>
<evidence type="ECO:0000256" key="2">
    <source>
        <dbReference type="ARBA" id="ARBA00009477"/>
    </source>
</evidence>
<dbReference type="InterPro" id="IPR058982">
    <property type="entry name" value="Beta-barrel_AprE"/>
</dbReference>
<evidence type="ECO:0000259" key="4">
    <source>
        <dbReference type="Pfam" id="PF25876"/>
    </source>
</evidence>
<dbReference type="EMBL" id="FQXT01000004">
    <property type="protein sequence ID" value="SHI14718.1"/>
    <property type="molecule type" value="Genomic_DNA"/>
</dbReference>
<dbReference type="STRING" id="573501.SAMN04487999_2274"/>
<dbReference type="RefSeq" id="WP_072983151.1">
    <property type="nucleotide sequence ID" value="NZ_FQXT01000004.1"/>
</dbReference>
<evidence type="ECO:0000256" key="1">
    <source>
        <dbReference type="ARBA" id="ARBA00004196"/>
    </source>
</evidence>
<dbReference type="Proteomes" id="UP000184240">
    <property type="component" value="Unassembled WGS sequence"/>
</dbReference>
<dbReference type="GO" id="GO:1990281">
    <property type="term" value="C:efflux pump complex"/>
    <property type="evidence" value="ECO:0007669"/>
    <property type="project" value="TreeGrafter"/>
</dbReference>
<feature type="domain" description="AprE-like beta-barrel" evidence="7">
    <location>
        <begin position="228"/>
        <end position="319"/>
    </location>
</feature>
<dbReference type="Pfam" id="PF25917">
    <property type="entry name" value="BSH_RND"/>
    <property type="match status" value="1"/>
</dbReference>
<gene>
    <name evidence="8" type="ORF">DSM01_1549</name>
    <name evidence="9" type="ORF">SAMN04487999_2274</name>
</gene>
<dbReference type="OrthoDB" id="9809068at2"/>
<evidence type="ECO:0000259" key="7">
    <source>
        <dbReference type="Pfam" id="PF26002"/>
    </source>
</evidence>
<keyword evidence="3" id="KW-0813">Transport</keyword>
<feature type="domain" description="Multidrug resistance protein MdtA-like alpha-helical hairpin" evidence="4">
    <location>
        <begin position="110"/>
        <end position="178"/>
    </location>
</feature>
<evidence type="ECO:0000256" key="3">
    <source>
        <dbReference type="ARBA" id="ARBA00022448"/>
    </source>
</evidence>
<dbReference type="Pfam" id="PF26002">
    <property type="entry name" value="Beta-barrel_AprE"/>
    <property type="match status" value="1"/>
</dbReference>
<dbReference type="NCBIfam" id="TIGR01730">
    <property type="entry name" value="RND_mfp"/>
    <property type="match status" value="1"/>
</dbReference>
<dbReference type="Proteomes" id="UP000290037">
    <property type="component" value="Unassembled WGS sequence"/>
</dbReference>
<feature type="domain" description="Multidrug resistance protein MdtA-like C-terminal permuted SH3" evidence="6">
    <location>
        <begin position="352"/>
        <end position="391"/>
    </location>
</feature>
<dbReference type="InterPro" id="IPR058625">
    <property type="entry name" value="MdtA-like_BSH"/>
</dbReference>
<reference evidence="9" key="1">
    <citation type="submission" date="2016-11" db="EMBL/GenBank/DDBJ databases">
        <authorList>
            <person name="Jaros S."/>
            <person name="Januszkiewicz K."/>
            <person name="Wedrychowicz H."/>
        </authorList>
    </citation>
    <scope>NUCLEOTIDE SEQUENCE [LARGE SCALE GENOMIC DNA]</scope>
    <source>
        <strain evidence="9">DSM 19859</strain>
    </source>
</reference>
<dbReference type="Pfam" id="PF25876">
    <property type="entry name" value="HH_MFP_RND"/>
    <property type="match status" value="1"/>
</dbReference>
<dbReference type="AlphaFoldDB" id="A0A1M5YSD1"/>
<keyword evidence="11" id="KW-1185">Reference proteome</keyword>
<evidence type="ECO:0000313" key="11">
    <source>
        <dbReference type="Proteomes" id="UP000290037"/>
    </source>
</evidence>
<protein>
    <submittedName>
        <fullName evidence="9">HlyD family secretion protein</fullName>
    </submittedName>
</protein>
<dbReference type="EMBL" id="QOVN01000003">
    <property type="protein sequence ID" value="RXG29449.1"/>
    <property type="molecule type" value="Genomic_DNA"/>
</dbReference>
<evidence type="ECO:0000313" key="9">
    <source>
        <dbReference type="EMBL" id="SHI14718.1"/>
    </source>
</evidence>
<accession>A0A1M5YSD1</accession>